<dbReference type="Pfam" id="PF00047">
    <property type="entry name" value="ig"/>
    <property type="match status" value="1"/>
</dbReference>
<keyword evidence="1" id="KW-0812">Transmembrane</keyword>
<evidence type="ECO:0000313" key="4">
    <source>
        <dbReference type="Proteomes" id="UP000005408"/>
    </source>
</evidence>
<protein>
    <recommendedName>
        <fullName evidence="2">Ig-like domain-containing protein</fullName>
    </recommendedName>
</protein>
<evidence type="ECO:0000259" key="2">
    <source>
        <dbReference type="PROSITE" id="PS50835"/>
    </source>
</evidence>
<feature type="transmembrane region" description="Helical" evidence="1">
    <location>
        <begin position="337"/>
        <end position="361"/>
    </location>
</feature>
<dbReference type="SMART" id="SM00409">
    <property type="entry name" value="IG"/>
    <property type="match status" value="1"/>
</dbReference>
<dbReference type="AlphaFoldDB" id="A0A8W8KWN6"/>
<feature type="domain" description="Ig-like" evidence="2">
    <location>
        <begin position="122"/>
        <end position="205"/>
    </location>
</feature>
<dbReference type="InterPro" id="IPR003599">
    <property type="entry name" value="Ig_sub"/>
</dbReference>
<keyword evidence="4" id="KW-1185">Reference proteome</keyword>
<dbReference type="PROSITE" id="PS50835">
    <property type="entry name" value="IG_LIKE"/>
    <property type="match status" value="1"/>
</dbReference>
<organism evidence="3 4">
    <name type="scientific">Magallana gigas</name>
    <name type="common">Pacific oyster</name>
    <name type="synonym">Crassostrea gigas</name>
    <dbReference type="NCBI Taxonomy" id="29159"/>
    <lineage>
        <taxon>Eukaryota</taxon>
        <taxon>Metazoa</taxon>
        <taxon>Spiralia</taxon>
        <taxon>Lophotrochozoa</taxon>
        <taxon>Mollusca</taxon>
        <taxon>Bivalvia</taxon>
        <taxon>Autobranchia</taxon>
        <taxon>Pteriomorphia</taxon>
        <taxon>Ostreida</taxon>
        <taxon>Ostreoidea</taxon>
        <taxon>Ostreidae</taxon>
        <taxon>Magallana</taxon>
    </lineage>
</organism>
<evidence type="ECO:0000313" key="3">
    <source>
        <dbReference type="EnsemblMetazoa" id="G24914.6:cds"/>
    </source>
</evidence>
<keyword evidence="1" id="KW-0472">Membrane</keyword>
<sequence length="458" mass="51404">MSVLFCLEKNLFQRIIVILTVANSVRPQEKDGHMSLWINRCTLKVNWTIQTKTDGCFPSLYSVRLLKNNQEITMRDTTLTSYSFEGTDSESTYSVIVSPILKCNNGSRPRGNSLNHSISAIPRSQQTYINKYISDELTLQCPLNGSYTPFSVEWEHKIGTDSTIVRTFTTPEITLTDVSYKDSGKYVCTVGFYSCGGSGLQRKLTSSVSLSVNGPPYIPMPPQTVVADPADNLTLSLSLISFPAPFSLVLVRNQNNEIIHRSNVSFAPTEVTLSAFGRVVKLYGYSCRLNMPNIRREWFGTNSIIVFNRLGNYSLSFTVEEFSDRENFIVRFLKDNLLLVASVGGSILAVSIAVIVTVICLDIRKKRKQKCMSLDNNRLPESAVADNCNQHIYARPFSFGNNRLNQDARELQSLTDHEKQIELEGRQCASMYSCAGFSLNEFQDDSIVYDNQFAPGYT</sequence>
<reference evidence="3" key="1">
    <citation type="submission" date="2022-08" db="UniProtKB">
        <authorList>
            <consortium name="EnsemblMetazoa"/>
        </authorList>
    </citation>
    <scope>IDENTIFICATION</scope>
    <source>
        <strain evidence="3">05x7-T-G4-1.051#20</strain>
    </source>
</reference>
<accession>A0A8W8KWN6</accession>
<dbReference type="EnsemblMetazoa" id="G24914.6">
    <property type="protein sequence ID" value="G24914.6:cds"/>
    <property type="gene ID" value="G24914"/>
</dbReference>
<dbReference type="Proteomes" id="UP000005408">
    <property type="component" value="Unassembled WGS sequence"/>
</dbReference>
<dbReference type="InterPro" id="IPR013783">
    <property type="entry name" value="Ig-like_fold"/>
</dbReference>
<name>A0A8W8KWN6_MAGGI</name>
<evidence type="ECO:0000256" key="1">
    <source>
        <dbReference type="SAM" id="Phobius"/>
    </source>
</evidence>
<dbReference type="Gene3D" id="2.60.40.10">
    <property type="entry name" value="Immunoglobulins"/>
    <property type="match status" value="1"/>
</dbReference>
<dbReference type="SUPFAM" id="SSF48726">
    <property type="entry name" value="Immunoglobulin"/>
    <property type="match status" value="1"/>
</dbReference>
<proteinExistence type="predicted"/>
<dbReference type="InterPro" id="IPR036179">
    <property type="entry name" value="Ig-like_dom_sf"/>
</dbReference>
<keyword evidence="1" id="KW-1133">Transmembrane helix</keyword>
<dbReference type="InterPro" id="IPR013151">
    <property type="entry name" value="Immunoglobulin_dom"/>
</dbReference>
<dbReference type="InterPro" id="IPR007110">
    <property type="entry name" value="Ig-like_dom"/>
</dbReference>